<comment type="caution">
    <text evidence="2">The sequence shown here is derived from an EMBL/GenBank/DDBJ whole genome shotgun (WGS) entry which is preliminary data.</text>
</comment>
<evidence type="ECO:0008006" key="4">
    <source>
        <dbReference type="Google" id="ProtNLM"/>
    </source>
</evidence>
<dbReference type="Proteomes" id="UP000253034">
    <property type="component" value="Unassembled WGS sequence"/>
</dbReference>
<accession>A0A369B6W5</accession>
<evidence type="ECO:0000313" key="3">
    <source>
        <dbReference type="Proteomes" id="UP000253034"/>
    </source>
</evidence>
<dbReference type="OrthoDB" id="1676884at2"/>
<feature type="region of interest" description="Disordered" evidence="1">
    <location>
        <begin position="29"/>
        <end position="53"/>
    </location>
</feature>
<name>A0A369B6W5_9FIRM</name>
<dbReference type="RefSeq" id="WP_114297841.1">
    <property type="nucleotide sequence ID" value="NZ_QPJT01000011.1"/>
</dbReference>
<reference evidence="2 3" key="1">
    <citation type="submission" date="2018-07" db="EMBL/GenBank/DDBJ databases">
        <title>Genomic Encyclopedia of Type Strains, Phase IV (KMG-IV): sequencing the most valuable type-strain genomes for metagenomic binning, comparative biology and taxonomic classification.</title>
        <authorList>
            <person name="Goeker M."/>
        </authorList>
    </citation>
    <scope>NUCLEOTIDE SEQUENCE [LARGE SCALE GENOMIC DNA]</scope>
    <source>
        <strain evidence="2 3">DSM 27016</strain>
    </source>
</reference>
<dbReference type="PANTHER" id="PTHR39431">
    <property type="entry name" value="FRPA/C-RELATED PROTEIN"/>
    <property type="match status" value="1"/>
</dbReference>
<protein>
    <recommendedName>
        <fullName evidence="4">VCBS repeat-containing protein</fullName>
    </recommendedName>
</protein>
<proteinExistence type="predicted"/>
<organism evidence="2 3">
    <name type="scientific">Anaerobacterium chartisolvens</name>
    <dbReference type="NCBI Taxonomy" id="1297424"/>
    <lineage>
        <taxon>Bacteria</taxon>
        <taxon>Bacillati</taxon>
        <taxon>Bacillota</taxon>
        <taxon>Clostridia</taxon>
        <taxon>Eubacteriales</taxon>
        <taxon>Oscillospiraceae</taxon>
        <taxon>Anaerobacterium</taxon>
    </lineage>
</organism>
<gene>
    <name evidence="2" type="ORF">DFR58_11129</name>
</gene>
<keyword evidence="3" id="KW-1185">Reference proteome</keyword>
<evidence type="ECO:0000313" key="2">
    <source>
        <dbReference type="EMBL" id="RCX16286.1"/>
    </source>
</evidence>
<dbReference type="EMBL" id="QPJT01000011">
    <property type="protein sequence ID" value="RCX16286.1"/>
    <property type="molecule type" value="Genomic_DNA"/>
</dbReference>
<dbReference type="PANTHER" id="PTHR39431:SF1">
    <property type="entry name" value="FRPA_C-RELATED PROTEIN"/>
    <property type="match status" value="1"/>
</dbReference>
<evidence type="ECO:0000256" key="1">
    <source>
        <dbReference type="SAM" id="MobiDB-lite"/>
    </source>
</evidence>
<sequence>MKIASSGISMTGQSALVEVNSKEETLRAWIGNERPDFEGQKSAAPPPQQPQTDTLELSQAGKAFMEEHKASITEADTGKDILFAISDKDMQKLRLIHDMVKLLTGKRLKFYLPVKIKAPSGNELPPDLRGGGVRLSPLQGWGLEYSYNEFNYEKEKMDFSAQGAIKTADGREINFSVQLSMSREFMSQKSISIRAGDAARVDPLIINLNNNAPSLTDTKFSFDLDCNGKPDQISFLSSGSGFLALDINNDGIINDGSELFGPSSGNGFSELSKYDSDNNNWIDENDDIYDRLRIWTKDENGNDILFALGEKGIGAIYLGNIDTDFSIKSASSNELQGQIRKTGIYVNESGSVGTIQHIDLAI</sequence>
<dbReference type="AlphaFoldDB" id="A0A369B6W5"/>